<reference evidence="3 4" key="1">
    <citation type="submission" date="2016-01" db="EMBL/GenBank/DDBJ databases">
        <title>The new phylogeny of the genus Mycobacterium.</title>
        <authorList>
            <person name="Tarcisio F."/>
            <person name="Conor M."/>
            <person name="Antonella G."/>
            <person name="Elisabetta G."/>
            <person name="Giulia F.S."/>
            <person name="Sara T."/>
            <person name="Anna F."/>
            <person name="Clotilde B."/>
            <person name="Roberto B."/>
            <person name="Veronica D.S."/>
            <person name="Fabio R."/>
            <person name="Monica P."/>
            <person name="Olivier J."/>
            <person name="Enrico T."/>
            <person name="Nicola S."/>
        </authorList>
    </citation>
    <scope>NUCLEOTIDE SEQUENCE [LARGE SCALE GENOMIC DNA]</scope>
    <source>
        <strain evidence="3 4">DSM 45176</strain>
    </source>
</reference>
<evidence type="ECO:0000259" key="2">
    <source>
        <dbReference type="Pfam" id="PF18478"/>
    </source>
</evidence>
<feature type="compositionally biased region" description="Basic and acidic residues" evidence="1">
    <location>
        <begin position="146"/>
        <end position="157"/>
    </location>
</feature>
<dbReference type="AlphaFoldDB" id="A0A1X2BIN2"/>
<dbReference type="OrthoDB" id="3828387at2"/>
<feature type="region of interest" description="Disordered" evidence="1">
    <location>
        <begin position="145"/>
        <end position="167"/>
    </location>
</feature>
<feature type="domain" description="VapC45 PIN like" evidence="2">
    <location>
        <begin position="9"/>
        <end position="89"/>
    </location>
</feature>
<protein>
    <recommendedName>
        <fullName evidence="2">VapC45 PIN like domain-containing protein</fullName>
    </recommendedName>
</protein>
<evidence type="ECO:0000313" key="3">
    <source>
        <dbReference type="EMBL" id="ORW63533.1"/>
    </source>
</evidence>
<proteinExistence type="predicted"/>
<dbReference type="RefSeq" id="WP_085252679.1">
    <property type="nucleotide sequence ID" value="NZ_CAJMWL010000001.1"/>
</dbReference>
<keyword evidence="4" id="KW-1185">Reference proteome</keyword>
<dbReference type="Proteomes" id="UP000193087">
    <property type="component" value="Unassembled WGS sequence"/>
</dbReference>
<gene>
    <name evidence="3" type="ORF">AWC22_00455</name>
</gene>
<dbReference type="Pfam" id="PF18478">
    <property type="entry name" value="PIN_10"/>
    <property type="match status" value="1"/>
</dbReference>
<sequence>MVAVERLVRFYVDESAMGLGLALAAARKDTIHCGHPLIPECPRRADDTDWIQAVAARGLVVIARDKKLRTKPVEVQRLWESGLRVFCIGGKRDLSTWEWLVRVVRHWPRMERIIDDSGPARGLHAQREHRRRVRATVGRRPTVCTRRTDAPRQRDCPPHGVRRAVHA</sequence>
<evidence type="ECO:0000256" key="1">
    <source>
        <dbReference type="SAM" id="MobiDB-lite"/>
    </source>
</evidence>
<evidence type="ECO:0000313" key="4">
    <source>
        <dbReference type="Proteomes" id="UP000193087"/>
    </source>
</evidence>
<name>A0A1X2BIN2_9MYCO</name>
<organism evidence="3 4">
    <name type="scientific">Mycobacterium riyadhense</name>
    <dbReference type="NCBI Taxonomy" id="486698"/>
    <lineage>
        <taxon>Bacteria</taxon>
        <taxon>Bacillati</taxon>
        <taxon>Actinomycetota</taxon>
        <taxon>Actinomycetes</taxon>
        <taxon>Mycobacteriales</taxon>
        <taxon>Mycobacteriaceae</taxon>
        <taxon>Mycobacterium</taxon>
    </lineage>
</organism>
<dbReference type="EMBL" id="LQPQ01000209">
    <property type="protein sequence ID" value="ORW63533.1"/>
    <property type="molecule type" value="Genomic_DNA"/>
</dbReference>
<dbReference type="InterPro" id="IPR041375">
    <property type="entry name" value="VapC45_PIN-like"/>
</dbReference>
<accession>A0A1X2BIN2</accession>
<comment type="caution">
    <text evidence="3">The sequence shown here is derived from an EMBL/GenBank/DDBJ whole genome shotgun (WGS) entry which is preliminary data.</text>
</comment>